<dbReference type="InterPro" id="IPR018244">
    <property type="entry name" value="Allrgn_V5/Tpx1_CS"/>
</dbReference>
<protein>
    <recommendedName>
        <fullName evidence="2">SCP domain-containing protein</fullName>
    </recommendedName>
</protein>
<dbReference type="OrthoDB" id="337038at2759"/>
<keyword evidence="1" id="KW-0732">Signal</keyword>
<gene>
    <name evidence="3" type="ORF">N7515_004920</name>
</gene>
<feature type="chain" id="PRO_5040938191" description="SCP domain-containing protein" evidence="1">
    <location>
        <begin position="17"/>
        <end position="290"/>
    </location>
</feature>
<dbReference type="InterPro" id="IPR014044">
    <property type="entry name" value="CAP_dom"/>
</dbReference>
<reference evidence="3" key="1">
    <citation type="submission" date="2022-11" db="EMBL/GenBank/DDBJ databases">
        <authorList>
            <person name="Petersen C."/>
        </authorList>
    </citation>
    <scope>NUCLEOTIDE SEQUENCE</scope>
    <source>
        <strain evidence="3">IBT 22155</strain>
    </source>
</reference>
<dbReference type="FunFam" id="3.40.33.10:FF:000018">
    <property type="entry name" value="SCP-like extracellular protein, putative"/>
    <property type="match status" value="1"/>
</dbReference>
<proteinExistence type="predicted"/>
<reference evidence="3" key="2">
    <citation type="journal article" date="2023" name="IMA Fungus">
        <title>Comparative genomic study of the Penicillium genus elucidates a diverse pangenome and 15 lateral gene transfer events.</title>
        <authorList>
            <person name="Petersen C."/>
            <person name="Sorensen T."/>
            <person name="Nielsen M.R."/>
            <person name="Sondergaard T.E."/>
            <person name="Sorensen J.L."/>
            <person name="Fitzpatrick D.A."/>
            <person name="Frisvad J.C."/>
            <person name="Nielsen K.L."/>
        </authorList>
    </citation>
    <scope>NUCLEOTIDE SEQUENCE</scope>
    <source>
        <strain evidence="3">IBT 22155</strain>
    </source>
</reference>
<dbReference type="Gene3D" id="3.40.33.10">
    <property type="entry name" value="CAP"/>
    <property type="match status" value="1"/>
</dbReference>
<dbReference type="RefSeq" id="XP_056522614.1">
    <property type="nucleotide sequence ID" value="XM_056665664.1"/>
</dbReference>
<dbReference type="InterPro" id="IPR001283">
    <property type="entry name" value="CRISP-related"/>
</dbReference>
<comment type="caution">
    <text evidence="3">The sequence shown here is derived from an EMBL/GenBank/DDBJ whole genome shotgun (WGS) entry which is preliminary data.</text>
</comment>
<dbReference type="PRINTS" id="PR00838">
    <property type="entry name" value="V5ALLERGEN"/>
</dbReference>
<feature type="domain" description="SCP" evidence="2">
    <location>
        <begin position="134"/>
        <end position="280"/>
    </location>
</feature>
<dbReference type="SMART" id="SM00198">
    <property type="entry name" value="SCP"/>
    <property type="match status" value="1"/>
</dbReference>
<dbReference type="InterPro" id="IPR002413">
    <property type="entry name" value="V5_allergen-like"/>
</dbReference>
<dbReference type="Pfam" id="PF00188">
    <property type="entry name" value="CAP"/>
    <property type="match status" value="1"/>
</dbReference>
<dbReference type="InterPro" id="IPR035940">
    <property type="entry name" value="CAP_sf"/>
</dbReference>
<dbReference type="PROSITE" id="PS01009">
    <property type="entry name" value="CRISP_1"/>
    <property type="match status" value="1"/>
</dbReference>
<evidence type="ECO:0000313" key="3">
    <source>
        <dbReference type="EMBL" id="KAJ5135642.1"/>
    </source>
</evidence>
<evidence type="ECO:0000259" key="2">
    <source>
        <dbReference type="SMART" id="SM00198"/>
    </source>
</evidence>
<dbReference type="CDD" id="cd05380">
    <property type="entry name" value="CAP_euk"/>
    <property type="match status" value="1"/>
</dbReference>
<accession>A0A9W9H134</accession>
<dbReference type="Proteomes" id="UP001149079">
    <property type="component" value="Unassembled WGS sequence"/>
</dbReference>
<dbReference type="PRINTS" id="PR00837">
    <property type="entry name" value="V5TPXLIKE"/>
</dbReference>
<dbReference type="SUPFAM" id="SSF55797">
    <property type="entry name" value="PR-1-like"/>
    <property type="match status" value="1"/>
</dbReference>
<feature type="signal peptide" evidence="1">
    <location>
        <begin position="1"/>
        <end position="16"/>
    </location>
</feature>
<dbReference type="AlphaFoldDB" id="A0A9W9H134"/>
<keyword evidence="4" id="KW-1185">Reference proteome</keyword>
<organism evidence="3 4">
    <name type="scientific">Penicillium bovifimosum</name>
    <dbReference type="NCBI Taxonomy" id="126998"/>
    <lineage>
        <taxon>Eukaryota</taxon>
        <taxon>Fungi</taxon>
        <taxon>Dikarya</taxon>
        <taxon>Ascomycota</taxon>
        <taxon>Pezizomycotina</taxon>
        <taxon>Eurotiomycetes</taxon>
        <taxon>Eurotiomycetidae</taxon>
        <taxon>Eurotiales</taxon>
        <taxon>Aspergillaceae</taxon>
        <taxon>Penicillium</taxon>
    </lineage>
</organism>
<dbReference type="PANTHER" id="PTHR10334">
    <property type="entry name" value="CYSTEINE-RICH SECRETORY PROTEIN-RELATED"/>
    <property type="match status" value="1"/>
</dbReference>
<dbReference type="GO" id="GO:0005576">
    <property type="term" value="C:extracellular region"/>
    <property type="evidence" value="ECO:0007669"/>
    <property type="project" value="InterPro"/>
</dbReference>
<name>A0A9W9H134_9EURO</name>
<evidence type="ECO:0000256" key="1">
    <source>
        <dbReference type="SAM" id="SignalP"/>
    </source>
</evidence>
<evidence type="ECO:0000313" key="4">
    <source>
        <dbReference type="Proteomes" id="UP001149079"/>
    </source>
</evidence>
<dbReference type="EMBL" id="JAPQKL010000004">
    <property type="protein sequence ID" value="KAJ5135642.1"/>
    <property type="molecule type" value="Genomic_DNA"/>
</dbReference>
<dbReference type="GeneID" id="81404834"/>
<sequence length="290" mass="31266">MRSAVLLAALAVGTCAKVIEKEVYVTEWTTTTVTTTVTQWPTHATVAHTKQGPAANNEPADPPLPTVDLSKKATVLPDPALPAPTAGGDAQGAPVATTWYVTSTWEEPAKPATTSLETRATATAPTTTAKAANSYQESLLYNHNIHRSKHTANSLAWSQDLADKARTLAMRCKYEHDTSIGGGAQYGQNIGYGVDAAQVGEDIISKMMYKDEEPHFQNLYGQATPDMSNFDAWGHFTQIVWKQTKEVGCFTYTCPDLANTGAKNSPFTVCNYMPAGNYAGEYADNVVRPN</sequence>